<dbReference type="EMBL" id="CP042912">
    <property type="protein sequence ID" value="QEG22180.1"/>
    <property type="molecule type" value="Genomic_DNA"/>
</dbReference>
<feature type="transmembrane region" description="Helical" evidence="6">
    <location>
        <begin position="130"/>
        <end position="151"/>
    </location>
</feature>
<keyword evidence="10" id="KW-1185">Reference proteome</keyword>
<gene>
    <name evidence="9" type="primary">kch</name>
    <name evidence="9" type="ORF">MFFC18_20410</name>
</gene>
<evidence type="ECO:0000259" key="7">
    <source>
        <dbReference type="PROSITE" id="PS50042"/>
    </source>
</evidence>
<evidence type="ECO:0000256" key="6">
    <source>
        <dbReference type="SAM" id="Phobius"/>
    </source>
</evidence>
<proteinExistence type="predicted"/>
<feature type="domain" description="RCK N-terminal" evidence="8">
    <location>
        <begin position="282"/>
        <end position="415"/>
    </location>
</feature>
<dbReference type="AlphaFoldDB" id="A0A5B9PB25"/>
<sequence>MGLLILASITLTLVEFWFDYRLQPGSADGGLLDIIFQPVTASKLAMLERCSDVITGIFVVELTLRFLAFGNWRRFLAEHWLDVLATIPLFRIFRTARALRFLRLFRLFRLMGVLSRLSTHYPYILRRGALDFLVICGLLIVSVAFGTIAIMRAERSTRNHPDAAVASATDVDSNGVASSLKPGDATDLIAQPGVAVDYDIAELPSSDGAEFNFENSFWFSVYTLLAGEPIPGTPHSLSGRVITVFLMFMGMTIFAIFAGTVSAFMVDRLRVEGKVVNLDELDDHVVICGWTAKTETIIHEYRATKATKSTPIVVISELESDQLDSHIERLPNVWLMHDDFTKLSALKRAGIERAKSCLVLSDTSGGRSEQDADARTILAALTAEKINPDVYTCAELFNRDYASHLDIGHVNDYVISGEYGAHMLAQASRSRGLMEVLGELLTSRRGNEFHRQAIPDNWIGTSFNEQFATAKMEKDVVLLAVHPAGEANARPIVNPTNHTFTEGDEVVVISRGGVTL</sequence>
<dbReference type="Pfam" id="PF22614">
    <property type="entry name" value="Slo-like_RCK"/>
    <property type="match status" value="1"/>
</dbReference>
<dbReference type="PANTHER" id="PTHR43833:SF9">
    <property type="entry name" value="POTASSIUM CHANNEL PROTEIN YUGO-RELATED"/>
    <property type="match status" value="1"/>
</dbReference>
<dbReference type="SUPFAM" id="SSF51735">
    <property type="entry name" value="NAD(P)-binding Rossmann-fold domains"/>
    <property type="match status" value="1"/>
</dbReference>
<dbReference type="RefSeq" id="WP_162273890.1">
    <property type="nucleotide sequence ID" value="NZ_CP042912.1"/>
</dbReference>
<keyword evidence="9" id="KW-0406">Ion transport</keyword>
<feature type="transmembrane region" description="Helical" evidence="6">
    <location>
        <begin position="244"/>
        <end position="266"/>
    </location>
</feature>
<keyword evidence="9" id="KW-0813">Transport</keyword>
<comment type="subcellular location">
    <subcellularLocation>
        <location evidence="1">Membrane</location>
        <topology evidence="1">Multi-pass membrane protein</topology>
    </subcellularLocation>
</comment>
<evidence type="ECO:0000313" key="9">
    <source>
        <dbReference type="EMBL" id="QEG22180.1"/>
    </source>
</evidence>
<name>A0A5B9PB25_9BACT</name>
<keyword evidence="3 6" id="KW-1133">Transmembrane helix</keyword>
<organism evidence="9 10">
    <name type="scientific">Mariniblastus fucicola</name>
    <dbReference type="NCBI Taxonomy" id="980251"/>
    <lineage>
        <taxon>Bacteria</taxon>
        <taxon>Pseudomonadati</taxon>
        <taxon>Planctomycetota</taxon>
        <taxon>Planctomycetia</taxon>
        <taxon>Pirellulales</taxon>
        <taxon>Pirellulaceae</taxon>
        <taxon>Mariniblastus</taxon>
    </lineage>
</organism>
<keyword evidence="2 6" id="KW-0812">Transmembrane</keyword>
<dbReference type="Gene3D" id="3.40.50.720">
    <property type="entry name" value="NAD(P)-binding Rossmann-like Domain"/>
    <property type="match status" value="1"/>
</dbReference>
<dbReference type="Proteomes" id="UP000322214">
    <property type="component" value="Chromosome"/>
</dbReference>
<dbReference type="KEGG" id="mff:MFFC18_20410"/>
<dbReference type="Pfam" id="PF00520">
    <property type="entry name" value="Ion_trans"/>
    <property type="match status" value="1"/>
</dbReference>
<evidence type="ECO:0000256" key="3">
    <source>
        <dbReference type="ARBA" id="ARBA00022989"/>
    </source>
</evidence>
<reference evidence="9 10" key="1">
    <citation type="submission" date="2019-08" db="EMBL/GenBank/DDBJ databases">
        <title>Deep-cultivation of Planctomycetes and their phenomic and genomic characterization uncovers novel biology.</title>
        <authorList>
            <person name="Wiegand S."/>
            <person name="Jogler M."/>
            <person name="Boedeker C."/>
            <person name="Pinto D."/>
            <person name="Vollmers J."/>
            <person name="Rivas-Marin E."/>
            <person name="Kohn T."/>
            <person name="Peeters S.H."/>
            <person name="Heuer A."/>
            <person name="Rast P."/>
            <person name="Oberbeckmann S."/>
            <person name="Bunk B."/>
            <person name="Jeske O."/>
            <person name="Meyerdierks A."/>
            <person name="Storesund J.E."/>
            <person name="Kallscheuer N."/>
            <person name="Luecker S."/>
            <person name="Lage O.M."/>
            <person name="Pohl T."/>
            <person name="Merkel B.J."/>
            <person name="Hornburger P."/>
            <person name="Mueller R.-W."/>
            <person name="Bruemmer F."/>
            <person name="Labrenz M."/>
            <person name="Spormann A.M."/>
            <person name="Op den Camp H."/>
            <person name="Overmann J."/>
            <person name="Amann R."/>
            <person name="Jetten M.S.M."/>
            <person name="Mascher T."/>
            <person name="Medema M.H."/>
            <person name="Devos D.P."/>
            <person name="Kaster A.-K."/>
            <person name="Ovreas L."/>
            <person name="Rohde M."/>
            <person name="Galperin M.Y."/>
            <person name="Jogler C."/>
        </authorList>
    </citation>
    <scope>NUCLEOTIDE SEQUENCE [LARGE SCALE GENOMIC DNA]</scope>
    <source>
        <strain evidence="9 10">FC18</strain>
    </source>
</reference>
<dbReference type="InterPro" id="IPR003148">
    <property type="entry name" value="RCK_N"/>
</dbReference>
<dbReference type="GO" id="GO:0005216">
    <property type="term" value="F:monoatomic ion channel activity"/>
    <property type="evidence" value="ECO:0007669"/>
    <property type="project" value="InterPro"/>
</dbReference>
<evidence type="ECO:0000313" key="10">
    <source>
        <dbReference type="Proteomes" id="UP000322214"/>
    </source>
</evidence>
<dbReference type="GO" id="GO:0016020">
    <property type="term" value="C:membrane"/>
    <property type="evidence" value="ECO:0007669"/>
    <property type="project" value="UniProtKB-SubCell"/>
</dbReference>
<dbReference type="PROSITE" id="PS51201">
    <property type="entry name" value="RCK_N"/>
    <property type="match status" value="1"/>
</dbReference>
<evidence type="ECO:0000256" key="2">
    <source>
        <dbReference type="ARBA" id="ARBA00022692"/>
    </source>
</evidence>
<dbReference type="Gene3D" id="1.10.287.70">
    <property type="match status" value="1"/>
</dbReference>
<accession>A0A5B9PB25</accession>
<evidence type="ECO:0000259" key="8">
    <source>
        <dbReference type="PROSITE" id="PS51201"/>
    </source>
</evidence>
<evidence type="ECO:0000256" key="1">
    <source>
        <dbReference type="ARBA" id="ARBA00004141"/>
    </source>
</evidence>
<dbReference type="InterPro" id="IPR036291">
    <property type="entry name" value="NAD(P)-bd_dom_sf"/>
</dbReference>
<evidence type="ECO:0000256" key="5">
    <source>
        <dbReference type="ARBA" id="ARBA00029579"/>
    </source>
</evidence>
<evidence type="ECO:0000256" key="4">
    <source>
        <dbReference type="ARBA" id="ARBA00023136"/>
    </source>
</evidence>
<dbReference type="InterPro" id="IPR050721">
    <property type="entry name" value="Trk_Ktr_HKT_K-transport"/>
</dbReference>
<dbReference type="GO" id="GO:0006813">
    <property type="term" value="P:potassium ion transport"/>
    <property type="evidence" value="ECO:0007669"/>
    <property type="project" value="InterPro"/>
</dbReference>
<dbReference type="PANTHER" id="PTHR43833">
    <property type="entry name" value="POTASSIUM CHANNEL PROTEIN 2-RELATED-RELATED"/>
    <property type="match status" value="1"/>
</dbReference>
<protein>
    <recommendedName>
        <fullName evidence="5">BK channel</fullName>
    </recommendedName>
</protein>
<feature type="domain" description="Cyclic nucleotide-binding" evidence="7">
    <location>
        <begin position="123"/>
        <end position="169"/>
    </location>
</feature>
<dbReference type="InterPro" id="IPR000595">
    <property type="entry name" value="cNMP-bd_dom"/>
</dbReference>
<keyword evidence="4 6" id="KW-0472">Membrane</keyword>
<dbReference type="SUPFAM" id="SSF81324">
    <property type="entry name" value="Voltage-gated potassium channels"/>
    <property type="match status" value="1"/>
</dbReference>
<dbReference type="STRING" id="980251.GCA_001642875_03528"/>
<dbReference type="InterPro" id="IPR005821">
    <property type="entry name" value="Ion_trans_dom"/>
</dbReference>
<dbReference type="PROSITE" id="PS50042">
    <property type="entry name" value="CNMP_BINDING_3"/>
    <property type="match status" value="1"/>
</dbReference>
<keyword evidence="9" id="KW-0407">Ion channel</keyword>